<evidence type="ECO:0000256" key="5">
    <source>
        <dbReference type="ARBA" id="ARBA00023136"/>
    </source>
</evidence>
<dbReference type="PIRSF" id="PIRSF006060">
    <property type="entry name" value="AA_transporter"/>
    <property type="match status" value="1"/>
</dbReference>
<comment type="subcellular location">
    <subcellularLocation>
        <location evidence="1">Membrane</location>
        <topology evidence="1">Multi-pass membrane protein</topology>
    </subcellularLocation>
</comment>
<feature type="transmembrane region" description="Helical" evidence="7">
    <location>
        <begin position="413"/>
        <end position="434"/>
    </location>
</feature>
<evidence type="ECO:0000313" key="8">
    <source>
        <dbReference type="EMBL" id="KAJ9149818.1"/>
    </source>
</evidence>
<name>A0AA38RWQ3_9PEZI</name>
<protein>
    <submittedName>
        <fullName evidence="8">Amino acid or gaba permease</fullName>
    </submittedName>
</protein>
<dbReference type="AlphaFoldDB" id="A0AA38RWQ3"/>
<feature type="transmembrane region" description="Helical" evidence="7">
    <location>
        <begin position="50"/>
        <end position="71"/>
    </location>
</feature>
<dbReference type="InterPro" id="IPR002293">
    <property type="entry name" value="AA/rel_permease1"/>
</dbReference>
<dbReference type="GO" id="GO:0016020">
    <property type="term" value="C:membrane"/>
    <property type="evidence" value="ECO:0007669"/>
    <property type="project" value="UniProtKB-SubCell"/>
</dbReference>
<dbReference type="Pfam" id="PF13520">
    <property type="entry name" value="AA_permease_2"/>
    <property type="match status" value="1"/>
</dbReference>
<evidence type="ECO:0000256" key="4">
    <source>
        <dbReference type="ARBA" id="ARBA00022989"/>
    </source>
</evidence>
<feature type="transmembrane region" description="Helical" evidence="7">
    <location>
        <begin position="197"/>
        <end position="216"/>
    </location>
</feature>
<keyword evidence="3 7" id="KW-0812">Transmembrane</keyword>
<feature type="transmembrane region" description="Helical" evidence="7">
    <location>
        <begin position="387"/>
        <end position="407"/>
    </location>
</feature>
<feature type="region of interest" description="Disordered" evidence="6">
    <location>
        <begin position="1"/>
        <end position="21"/>
    </location>
</feature>
<keyword evidence="5 7" id="KW-0472">Membrane</keyword>
<dbReference type="Gene3D" id="1.20.1740.10">
    <property type="entry name" value="Amino acid/polyamine transporter I"/>
    <property type="match status" value="1"/>
</dbReference>
<evidence type="ECO:0000256" key="3">
    <source>
        <dbReference type="ARBA" id="ARBA00022692"/>
    </source>
</evidence>
<dbReference type="GO" id="GO:0022857">
    <property type="term" value="F:transmembrane transporter activity"/>
    <property type="evidence" value="ECO:0007669"/>
    <property type="project" value="InterPro"/>
</dbReference>
<feature type="transmembrane region" description="Helical" evidence="7">
    <location>
        <begin position="83"/>
        <end position="113"/>
    </location>
</feature>
<dbReference type="EMBL" id="JANBVO010000009">
    <property type="protein sequence ID" value="KAJ9149818.1"/>
    <property type="molecule type" value="Genomic_DNA"/>
</dbReference>
<proteinExistence type="predicted"/>
<feature type="transmembrane region" description="Helical" evidence="7">
    <location>
        <begin position="295"/>
        <end position="317"/>
    </location>
</feature>
<dbReference type="PANTHER" id="PTHR45649:SF13">
    <property type="entry name" value="THIAMINE TRANSPORTER THI9"/>
    <property type="match status" value="1"/>
</dbReference>
<keyword evidence="9" id="KW-1185">Reference proteome</keyword>
<evidence type="ECO:0000256" key="2">
    <source>
        <dbReference type="ARBA" id="ARBA00022448"/>
    </source>
</evidence>
<dbReference type="PANTHER" id="PTHR45649">
    <property type="entry name" value="AMINO-ACID PERMEASE BAT1"/>
    <property type="match status" value="1"/>
</dbReference>
<feature type="transmembrane region" description="Helical" evidence="7">
    <location>
        <begin position="250"/>
        <end position="274"/>
    </location>
</feature>
<keyword evidence="4 7" id="KW-1133">Transmembrane helix</keyword>
<dbReference type="Proteomes" id="UP001174694">
    <property type="component" value="Unassembled WGS sequence"/>
</dbReference>
<gene>
    <name evidence="8" type="ORF">NKR23_g4073</name>
</gene>
<feature type="transmembrane region" description="Helical" evidence="7">
    <location>
        <begin position="487"/>
        <end position="510"/>
    </location>
</feature>
<feature type="transmembrane region" description="Helical" evidence="7">
    <location>
        <begin position="455"/>
        <end position="475"/>
    </location>
</feature>
<evidence type="ECO:0000256" key="7">
    <source>
        <dbReference type="SAM" id="Phobius"/>
    </source>
</evidence>
<accession>A0AA38RWQ3</accession>
<evidence type="ECO:0000313" key="9">
    <source>
        <dbReference type="Proteomes" id="UP001174694"/>
    </source>
</evidence>
<organism evidence="8 9">
    <name type="scientific">Pleurostoma richardsiae</name>
    <dbReference type="NCBI Taxonomy" id="41990"/>
    <lineage>
        <taxon>Eukaryota</taxon>
        <taxon>Fungi</taxon>
        <taxon>Dikarya</taxon>
        <taxon>Ascomycota</taxon>
        <taxon>Pezizomycotina</taxon>
        <taxon>Sordariomycetes</taxon>
        <taxon>Sordariomycetidae</taxon>
        <taxon>Calosphaeriales</taxon>
        <taxon>Pleurostomataceae</taxon>
        <taxon>Pleurostoma</taxon>
    </lineage>
</organism>
<evidence type="ECO:0000256" key="6">
    <source>
        <dbReference type="SAM" id="MobiDB-lite"/>
    </source>
</evidence>
<keyword evidence="2" id="KW-0813">Transport</keyword>
<sequence length="541" mass="59490">MFGVAEDKSKPTAAAEDVSQQRQVTQDEYNLAKLGYKQEFYRRLGLFENWASVFTAMNFVSGIAGLLAWVLTTGGPAPAFTHWVIVGVMAVNVAFVMAEIAASYPTAGGIYFWSYRLGGDKWGPFLSWMTAWWNFSGWLCSIPSVQQNSTNFLLSAVQVKCPDIELLYKGWFEFILTAIGTFIALAPNIISEKVLRWYLRFAVISAMTLFFCYNVWLPVKSSGSFRTGKEVFQGFNNGINEGDKKQASDAYVWTIAVLFSAWVFYGFDGCVHLAEETQSASTVVARGMWLSTLSSWAISVPTLIIMLFCIQDFSGIVNASYNNNFAEYLVQVVGENGAVGLLVLLFIDSTCVAAANIMSCQRVVFAISRDGVLPFSKLFRQLNKNKMPTNAGILVAVLSIAITTAVIGSSVAFTAITATGTIAANFSYLIPILARHTIGRKRFTPASWNLGRASALMGTVAILYIMFLFVVLLLPQVYPVNAQTLNYSPICIGIVTIISLVGWIFPFGLGARYWFHGPQRTTDAQEVTNMTVLSQAGENKV</sequence>
<evidence type="ECO:0000256" key="1">
    <source>
        <dbReference type="ARBA" id="ARBA00004141"/>
    </source>
</evidence>
<reference evidence="8" key="1">
    <citation type="submission" date="2022-07" db="EMBL/GenBank/DDBJ databases">
        <title>Fungi with potential for degradation of polypropylene.</title>
        <authorList>
            <person name="Gostincar C."/>
        </authorList>
    </citation>
    <scope>NUCLEOTIDE SEQUENCE</scope>
    <source>
        <strain evidence="8">EXF-13308</strain>
    </source>
</reference>
<feature type="compositionally biased region" description="Basic and acidic residues" evidence="6">
    <location>
        <begin position="1"/>
        <end position="10"/>
    </location>
</feature>
<comment type="caution">
    <text evidence="8">The sequence shown here is derived from an EMBL/GenBank/DDBJ whole genome shotgun (WGS) entry which is preliminary data.</text>
</comment>
<feature type="transmembrane region" description="Helical" evidence="7">
    <location>
        <begin position="166"/>
        <end position="185"/>
    </location>
</feature>